<dbReference type="STRING" id="1489064.WH96_14140"/>
<evidence type="ECO:0000259" key="1">
    <source>
        <dbReference type="Pfam" id="PF10135"/>
    </source>
</evidence>
<gene>
    <name evidence="2" type="ORF">WH96_14140</name>
</gene>
<dbReference type="EMBL" id="LAQL01000008">
    <property type="protein sequence ID" value="KLN60306.1"/>
    <property type="molecule type" value="Genomic_DNA"/>
</dbReference>
<proteinExistence type="predicted"/>
<feature type="domain" description="Flagellar protein FlgJ N-terminal" evidence="1">
    <location>
        <begin position="58"/>
        <end position="99"/>
    </location>
</feature>
<dbReference type="InterPro" id="IPR019301">
    <property type="entry name" value="Flagellar_prot_FlgJ_N"/>
</dbReference>
<reference evidence="2 3" key="1">
    <citation type="submission" date="2015-03" db="EMBL/GenBank/DDBJ databases">
        <title>Genome Sequence of Kiloniella spongiae MEBiC09566, isolated from a marine sponge.</title>
        <authorList>
            <person name="Shao Z."/>
            <person name="Wang L."/>
            <person name="Li X."/>
        </authorList>
    </citation>
    <scope>NUCLEOTIDE SEQUENCE [LARGE SCALE GENOMIC DNA]</scope>
    <source>
        <strain evidence="2 3">MEBiC09566</strain>
    </source>
</reference>
<dbReference type="OrthoDB" id="7862954at2"/>
<comment type="caution">
    <text evidence="2">The sequence shown here is derived from an EMBL/GenBank/DDBJ whole genome shotgun (WGS) entry which is preliminary data.</text>
</comment>
<evidence type="ECO:0000313" key="3">
    <source>
        <dbReference type="Proteomes" id="UP000035444"/>
    </source>
</evidence>
<organism evidence="2 3">
    <name type="scientific">Kiloniella spongiae</name>
    <dbReference type="NCBI Taxonomy" id="1489064"/>
    <lineage>
        <taxon>Bacteria</taxon>
        <taxon>Pseudomonadati</taxon>
        <taxon>Pseudomonadota</taxon>
        <taxon>Alphaproteobacteria</taxon>
        <taxon>Rhodospirillales</taxon>
        <taxon>Kiloniellaceae</taxon>
        <taxon>Kiloniella</taxon>
    </lineage>
</organism>
<dbReference type="AlphaFoldDB" id="A0A0H2MDK4"/>
<evidence type="ECO:0000313" key="2">
    <source>
        <dbReference type="EMBL" id="KLN60306.1"/>
    </source>
</evidence>
<dbReference type="Proteomes" id="UP000035444">
    <property type="component" value="Unassembled WGS sequence"/>
</dbReference>
<name>A0A0H2MDK4_9PROT</name>
<dbReference type="Pfam" id="PF10135">
    <property type="entry name" value="Rod-binding"/>
    <property type="match status" value="1"/>
</dbReference>
<dbReference type="RefSeq" id="WP_047764835.1">
    <property type="nucleotide sequence ID" value="NZ_LAQL01000008.1"/>
</dbReference>
<protein>
    <recommendedName>
        <fullName evidence="1">Flagellar protein FlgJ N-terminal domain-containing protein</fullName>
    </recommendedName>
</protein>
<keyword evidence="3" id="KW-1185">Reference proteome</keyword>
<accession>A0A0H2MDK4</accession>
<sequence length="107" mass="11467">MLIDTKTFADNVINDSIVGKAQSLASMKPKSEAEAMATAKDFEAVFLTQMLTPIFESLPTDGPMGGGSGEKIFRSLMVQEYGKSLAESGGVGISNAVYREIMKLQEV</sequence>